<name>A0A9W4DJ30_9ACTN</name>
<dbReference type="Proteomes" id="UP001152519">
    <property type="component" value="Unassembled WGS sequence"/>
</dbReference>
<evidence type="ECO:0000313" key="1">
    <source>
        <dbReference type="EMBL" id="CAG6391149.1"/>
    </source>
</evidence>
<gene>
    <name evidence="1" type="ORF">SCOCK_100215</name>
</gene>
<protein>
    <submittedName>
        <fullName evidence="1">Uncharacterized protein</fullName>
    </submittedName>
</protein>
<dbReference type="EMBL" id="CAJSLV010000002">
    <property type="protein sequence ID" value="CAG6391149.1"/>
    <property type="molecule type" value="Genomic_DNA"/>
</dbReference>
<sequence length="67" mass="7680">MRQQFESFSDRCLTYERSIAPGEYLGDAQLTVLGNRPARGPARTGNWGPQVCGGVRFRRRRLLPRAW</sequence>
<accession>A0A9W4DJ30</accession>
<dbReference type="AlphaFoldDB" id="A0A9W4DJ30"/>
<proteinExistence type="predicted"/>
<reference evidence="1" key="1">
    <citation type="submission" date="2021-05" db="EMBL/GenBank/DDBJ databases">
        <authorList>
            <person name="Arsene-Ploetze F."/>
        </authorList>
    </citation>
    <scope>NUCLEOTIDE SEQUENCE</scope>
    <source>
        <strain evidence="1">DSM 42138</strain>
    </source>
</reference>
<keyword evidence="2" id="KW-1185">Reference proteome</keyword>
<evidence type="ECO:0000313" key="2">
    <source>
        <dbReference type="Proteomes" id="UP001152519"/>
    </source>
</evidence>
<organism evidence="1 2">
    <name type="scientific">Actinacidiphila cocklensis</name>
    <dbReference type="NCBI Taxonomy" id="887465"/>
    <lineage>
        <taxon>Bacteria</taxon>
        <taxon>Bacillati</taxon>
        <taxon>Actinomycetota</taxon>
        <taxon>Actinomycetes</taxon>
        <taxon>Kitasatosporales</taxon>
        <taxon>Streptomycetaceae</taxon>
        <taxon>Actinacidiphila</taxon>
    </lineage>
</organism>
<comment type="caution">
    <text evidence="1">The sequence shown here is derived from an EMBL/GenBank/DDBJ whole genome shotgun (WGS) entry which is preliminary data.</text>
</comment>